<evidence type="ECO:0000256" key="6">
    <source>
        <dbReference type="ARBA" id="ARBA00023004"/>
    </source>
</evidence>
<dbReference type="EC" id="7.-.-.-" evidence="8"/>
<feature type="binding site" evidence="8">
    <location>
        <position position="420"/>
    </location>
    <ligand>
        <name>[4Fe-4S] cluster</name>
        <dbReference type="ChEBI" id="CHEBI:49883"/>
        <label>1</label>
    </ligand>
</feature>
<sequence length="734" mass="79397">MTLKNLQAIREGKLWSFQGGVHPKTHKNKISTAYPTLFEHHGNYIIHLHQHIGEDSELSVKIGDRVLCAQPLTRSNIYSAPPVHAPTSGTIVAIEKSLTNHPSAIAETAITIKSDGKNEWCKLTPIQDPADRTALINAIHQAGICGMGGAGFPTAIKIASRRKTDLLIINGAECEPYISADDTLMQHYADELRQGIAWVQQITNPDLTIVAIEDDKPKAIAAMQKVAGEQFIVRAIPAKYPSGGKKQLTEILTGQEVPAGGLSADLGLLMLNVGTVYAIHRAIDFGEPLIRRIVTLAGKGIKKPRNMWVNIGTPIEALLPDKPMKHPRLIIGGPMMGYTLPAPSIPVIKTTNCVLYGNEREFGKPSGQHPCIRCGECANACPINLLPQQLYWFIQGDELDKAEEYHLKDCIECGACAYVCPSDIPLVQYYRQGKATIRAQHQLAIDAEHARQRTERRNQRLEREKQERENRHKQAAAAHVSTQSDENSDAIAAAIARVKAKQQAQETEPKTADSSNERKSAVNAAVARARAKKSEQNQQPATESSNRKDAVAAAVARAKAKKAEQNQQPATESSSRKDAVAAAVARAKAKKAEQNQQPATESSSRKDAVAAAVARAKAKKAEQDQQPATESSNRKEAVAAAVARAKAKKAEQNQQPATESSNRKEAVAAAVARAKAKKAEQDHEKADETPSQPITTNNDAKKAAIAAAVAKAKAKKLAEQQSSSNPVNEESSNS</sequence>
<evidence type="ECO:0000313" key="12">
    <source>
        <dbReference type="Proteomes" id="UP000295565"/>
    </source>
</evidence>
<dbReference type="PROSITE" id="PS00198">
    <property type="entry name" value="4FE4S_FER_1"/>
    <property type="match status" value="1"/>
</dbReference>
<evidence type="ECO:0000256" key="2">
    <source>
        <dbReference type="ARBA" id="ARBA00022485"/>
    </source>
</evidence>
<keyword evidence="2 8" id="KW-0004">4Fe-4S</keyword>
<dbReference type="InterPro" id="IPR017896">
    <property type="entry name" value="4Fe4S_Fe-S-bd"/>
</dbReference>
<keyword evidence="7 8" id="KW-0411">Iron-sulfur</keyword>
<protein>
    <recommendedName>
        <fullName evidence="8">Ion-translocating oxidoreductase complex subunit C</fullName>
        <ecNumber evidence="8">7.-.-.-</ecNumber>
    </recommendedName>
    <alternativeName>
        <fullName evidence="8">Rnf electron transport complex subunit C</fullName>
    </alternativeName>
</protein>
<name>A0A4R1JAJ3_9GAMM</name>
<organism evidence="11 12">
    <name type="scientific">Celerinatantimonas diazotrophica</name>
    <dbReference type="NCBI Taxonomy" id="412034"/>
    <lineage>
        <taxon>Bacteria</taxon>
        <taxon>Pseudomonadati</taxon>
        <taxon>Pseudomonadota</taxon>
        <taxon>Gammaproteobacteria</taxon>
        <taxon>Celerinatantimonadaceae</taxon>
        <taxon>Celerinatantimonas</taxon>
    </lineage>
</organism>
<dbReference type="Gene3D" id="3.40.50.11540">
    <property type="entry name" value="NADH-ubiquinone oxidoreductase 51kDa subunit"/>
    <property type="match status" value="1"/>
</dbReference>
<keyword evidence="3 8" id="KW-0479">Metal-binding</keyword>
<feature type="binding site" evidence="8">
    <location>
        <position position="374"/>
    </location>
    <ligand>
        <name>[4Fe-4S] cluster</name>
        <dbReference type="ChEBI" id="CHEBI:49883"/>
        <label>1</label>
    </ligand>
</feature>
<dbReference type="GO" id="GO:0022900">
    <property type="term" value="P:electron transport chain"/>
    <property type="evidence" value="ECO:0007669"/>
    <property type="project" value="UniProtKB-UniRule"/>
</dbReference>
<dbReference type="Gene3D" id="3.30.70.20">
    <property type="match status" value="1"/>
</dbReference>
<dbReference type="Pfam" id="PF12838">
    <property type="entry name" value="Fer4_7"/>
    <property type="match status" value="1"/>
</dbReference>
<dbReference type="GO" id="GO:0046872">
    <property type="term" value="F:metal ion binding"/>
    <property type="evidence" value="ECO:0007669"/>
    <property type="project" value="UniProtKB-KW"/>
</dbReference>
<keyword evidence="5 8" id="KW-0249">Electron transport</keyword>
<comment type="caution">
    <text evidence="11">The sequence shown here is derived from an EMBL/GenBank/DDBJ whole genome shotgun (WGS) entry which is preliminary data.</text>
</comment>
<dbReference type="InterPro" id="IPR017900">
    <property type="entry name" value="4Fe4S_Fe_S_CS"/>
</dbReference>
<dbReference type="InterPro" id="IPR010208">
    <property type="entry name" value="Ion_transpt_RnfC/RsxC"/>
</dbReference>
<feature type="domain" description="4Fe-4S ferredoxin-type" evidence="10">
    <location>
        <begin position="363"/>
        <end position="391"/>
    </location>
</feature>
<dbReference type="RefSeq" id="WP_131913325.1">
    <property type="nucleotide sequence ID" value="NZ_OU594967.1"/>
</dbReference>
<comment type="cofactor">
    <cofactor evidence="8">
        <name>[4Fe-4S] cluster</name>
        <dbReference type="ChEBI" id="CHEBI:49883"/>
    </cofactor>
    <text evidence="8">Binds 2 [4Fe-4S] clusters per subunit.</text>
</comment>
<feature type="binding site" evidence="8">
    <location>
        <position position="371"/>
    </location>
    <ligand>
        <name>[4Fe-4S] cluster</name>
        <dbReference type="ChEBI" id="CHEBI:49883"/>
        <label>1</label>
    </ligand>
</feature>
<accession>A0A4R1JAJ3</accession>
<evidence type="ECO:0000259" key="10">
    <source>
        <dbReference type="PROSITE" id="PS51379"/>
    </source>
</evidence>
<feature type="binding site" evidence="8">
    <location>
        <position position="377"/>
    </location>
    <ligand>
        <name>[4Fe-4S] cluster</name>
        <dbReference type="ChEBI" id="CHEBI:49883"/>
        <label>1</label>
    </ligand>
</feature>
<keyword evidence="6 8" id="KW-0408">Iron</keyword>
<evidence type="ECO:0000313" key="11">
    <source>
        <dbReference type="EMBL" id="TCK47514.1"/>
    </source>
</evidence>
<feature type="domain" description="4Fe-4S ferredoxin-type" evidence="10">
    <location>
        <begin position="401"/>
        <end position="430"/>
    </location>
</feature>
<dbReference type="SUPFAM" id="SSF142019">
    <property type="entry name" value="Nqo1 FMN-binding domain-like"/>
    <property type="match status" value="1"/>
</dbReference>
<gene>
    <name evidence="8" type="primary">rnfC</name>
    <name evidence="11" type="ORF">EV690_2544</name>
</gene>
<keyword evidence="4 8" id="KW-0677">Repeat</keyword>
<dbReference type="PANTHER" id="PTHR43034:SF2">
    <property type="entry name" value="ION-TRANSLOCATING OXIDOREDUCTASE COMPLEX SUBUNIT C"/>
    <property type="match status" value="1"/>
</dbReference>
<proteinExistence type="inferred from homology"/>
<dbReference type="GO" id="GO:0005886">
    <property type="term" value="C:plasma membrane"/>
    <property type="evidence" value="ECO:0007669"/>
    <property type="project" value="UniProtKB-SubCell"/>
</dbReference>
<dbReference type="Proteomes" id="UP000295565">
    <property type="component" value="Unassembled WGS sequence"/>
</dbReference>
<evidence type="ECO:0000256" key="9">
    <source>
        <dbReference type="SAM" id="MobiDB-lite"/>
    </source>
</evidence>
<feature type="binding site" evidence="8">
    <location>
        <position position="416"/>
    </location>
    <ligand>
        <name>[4Fe-4S] cluster</name>
        <dbReference type="ChEBI" id="CHEBI:49883"/>
        <label>2</label>
    </ligand>
</feature>
<keyword evidence="8" id="KW-0997">Cell inner membrane</keyword>
<dbReference type="Pfam" id="PF13375">
    <property type="entry name" value="RnfC_N"/>
    <property type="match status" value="1"/>
</dbReference>
<dbReference type="InterPro" id="IPR026902">
    <property type="entry name" value="RnfC_N"/>
</dbReference>
<dbReference type="PROSITE" id="PS51379">
    <property type="entry name" value="4FE4S_FER_2"/>
    <property type="match status" value="2"/>
</dbReference>
<dbReference type="SUPFAM" id="SSF46548">
    <property type="entry name" value="alpha-helical ferredoxin"/>
    <property type="match status" value="1"/>
</dbReference>
<dbReference type="FunFam" id="3.30.70.20:FF:000044">
    <property type="entry name" value="Ion-translocating oxidoreductase complex subunit C"/>
    <property type="match status" value="1"/>
</dbReference>
<keyword evidence="8" id="KW-0472">Membrane</keyword>
<feature type="compositionally biased region" description="Basic and acidic residues" evidence="9">
    <location>
        <begin position="507"/>
        <end position="520"/>
    </location>
</feature>
<feature type="compositionally biased region" description="Low complexity" evidence="9">
    <location>
        <begin position="490"/>
        <end position="505"/>
    </location>
</feature>
<feature type="compositionally biased region" description="Polar residues" evidence="9">
    <location>
        <begin position="689"/>
        <end position="698"/>
    </location>
</feature>
<feature type="region of interest" description="Disordered" evidence="9">
    <location>
        <begin position="447"/>
        <end position="734"/>
    </location>
</feature>
<dbReference type="NCBIfam" id="NF003454">
    <property type="entry name" value="PRK05035.1"/>
    <property type="match status" value="1"/>
</dbReference>
<feature type="binding site" evidence="8">
    <location>
        <position position="413"/>
    </location>
    <ligand>
        <name>[4Fe-4S] cluster</name>
        <dbReference type="ChEBI" id="CHEBI:49883"/>
        <label>2</label>
    </ligand>
</feature>
<evidence type="ECO:0000256" key="5">
    <source>
        <dbReference type="ARBA" id="ARBA00022982"/>
    </source>
</evidence>
<dbReference type="InterPro" id="IPR037225">
    <property type="entry name" value="Nuo51_FMN-bd_sf"/>
</dbReference>
<dbReference type="NCBIfam" id="TIGR01945">
    <property type="entry name" value="rnfC"/>
    <property type="match status" value="1"/>
</dbReference>
<feature type="binding site" evidence="8">
    <location>
        <position position="381"/>
    </location>
    <ligand>
        <name>[4Fe-4S] cluster</name>
        <dbReference type="ChEBI" id="CHEBI:49883"/>
        <label>2</label>
    </ligand>
</feature>
<dbReference type="GO" id="GO:0051539">
    <property type="term" value="F:4 iron, 4 sulfur cluster binding"/>
    <property type="evidence" value="ECO:0007669"/>
    <property type="project" value="UniProtKB-KW"/>
</dbReference>
<comment type="subcellular location">
    <subcellularLocation>
        <location evidence="8">Cell inner membrane</location>
        <topology evidence="8">Peripheral membrane protein</topology>
    </subcellularLocation>
</comment>
<reference evidence="11 12" key="1">
    <citation type="submission" date="2019-03" db="EMBL/GenBank/DDBJ databases">
        <title>Genomic Encyclopedia of Type Strains, Phase IV (KMG-IV): sequencing the most valuable type-strain genomes for metagenomic binning, comparative biology and taxonomic classification.</title>
        <authorList>
            <person name="Goeker M."/>
        </authorList>
    </citation>
    <scope>NUCLEOTIDE SEQUENCE [LARGE SCALE GENOMIC DNA]</scope>
    <source>
        <strain evidence="11 12">DSM 18577</strain>
    </source>
</reference>
<comment type="similarity">
    <text evidence="8">Belongs to the 4Fe4S bacterial-type ferredoxin family. RnfC subfamily.</text>
</comment>
<keyword evidence="12" id="KW-1185">Reference proteome</keyword>
<evidence type="ECO:0000256" key="3">
    <source>
        <dbReference type="ARBA" id="ARBA00022723"/>
    </source>
</evidence>
<feature type="binding site" evidence="8">
    <location>
        <position position="410"/>
    </location>
    <ligand>
        <name>[4Fe-4S] cluster</name>
        <dbReference type="ChEBI" id="CHEBI:49883"/>
        <label>2</label>
    </ligand>
</feature>
<dbReference type="AlphaFoldDB" id="A0A4R1JAJ3"/>
<evidence type="ECO:0000256" key="8">
    <source>
        <dbReference type="HAMAP-Rule" id="MF_00461"/>
    </source>
</evidence>
<evidence type="ECO:0000256" key="4">
    <source>
        <dbReference type="ARBA" id="ARBA00022737"/>
    </source>
</evidence>
<dbReference type="PANTHER" id="PTHR43034">
    <property type="entry name" value="ION-TRANSLOCATING OXIDOREDUCTASE COMPLEX SUBUNIT C"/>
    <property type="match status" value="1"/>
</dbReference>
<dbReference type="GO" id="GO:0009055">
    <property type="term" value="F:electron transfer activity"/>
    <property type="evidence" value="ECO:0007669"/>
    <property type="project" value="InterPro"/>
</dbReference>
<dbReference type="InterPro" id="IPR011538">
    <property type="entry name" value="Nuo51_FMN-bd"/>
</dbReference>
<dbReference type="EMBL" id="SMGD01000014">
    <property type="protein sequence ID" value="TCK47514.1"/>
    <property type="molecule type" value="Genomic_DNA"/>
</dbReference>
<dbReference type="HAMAP" id="MF_00461">
    <property type="entry name" value="RsxC_RnfC"/>
    <property type="match status" value="1"/>
</dbReference>
<keyword evidence="1 8" id="KW-0813">Transport</keyword>
<dbReference type="OrthoDB" id="9767754at2"/>
<feature type="compositionally biased region" description="Low complexity" evidence="9">
    <location>
        <begin position="719"/>
        <end position="734"/>
    </location>
</feature>
<keyword evidence="8" id="KW-1278">Translocase</keyword>
<feature type="compositionally biased region" description="Basic and acidic residues" evidence="9">
    <location>
        <begin position="447"/>
        <end position="472"/>
    </location>
</feature>
<keyword evidence="8" id="KW-1003">Cell membrane</keyword>
<comment type="function">
    <text evidence="8">Part of a membrane-bound complex that couples electron transfer with translocation of ions across the membrane.</text>
</comment>
<evidence type="ECO:0000256" key="7">
    <source>
        <dbReference type="ARBA" id="ARBA00023014"/>
    </source>
</evidence>
<comment type="subunit">
    <text evidence="8">The complex is composed of six subunits: RnfA, RnfB, RnfC, RnfD, RnfE and RnfG.</text>
</comment>
<evidence type="ECO:0000256" key="1">
    <source>
        <dbReference type="ARBA" id="ARBA00022448"/>
    </source>
</evidence>
<dbReference type="Pfam" id="PF01512">
    <property type="entry name" value="Complex1_51K"/>
    <property type="match status" value="1"/>
</dbReference>
<feature type="compositionally biased region" description="Basic and acidic residues" evidence="9">
    <location>
        <begin position="677"/>
        <end position="688"/>
    </location>
</feature>